<keyword evidence="3" id="KW-1185">Reference proteome</keyword>
<protein>
    <recommendedName>
        <fullName evidence="4">Phosphate ABC transporter substrate-binding protein</fullName>
    </recommendedName>
</protein>
<dbReference type="SUPFAM" id="SSF53850">
    <property type="entry name" value="Periplasmic binding protein-like II"/>
    <property type="match status" value="1"/>
</dbReference>
<feature type="signal peptide" evidence="1">
    <location>
        <begin position="1"/>
        <end position="20"/>
    </location>
</feature>
<keyword evidence="1" id="KW-0732">Signal</keyword>
<accession>A0ABS9K4T2</accession>
<comment type="caution">
    <text evidence="2">The sequence shown here is derived from an EMBL/GenBank/DDBJ whole genome shotgun (WGS) entry which is preliminary data.</text>
</comment>
<evidence type="ECO:0000313" key="3">
    <source>
        <dbReference type="Proteomes" id="UP001165384"/>
    </source>
</evidence>
<proteinExistence type="predicted"/>
<feature type="chain" id="PRO_5046269581" description="Phosphate ABC transporter substrate-binding protein" evidence="1">
    <location>
        <begin position="21"/>
        <end position="145"/>
    </location>
</feature>
<dbReference type="Gene3D" id="3.40.190.10">
    <property type="entry name" value="Periplasmic binding protein-like II"/>
    <property type="match status" value="1"/>
</dbReference>
<organism evidence="2 3">
    <name type="scientific">Dechloromonas hankyongensis</name>
    <dbReference type="NCBI Taxonomy" id="2908002"/>
    <lineage>
        <taxon>Bacteria</taxon>
        <taxon>Pseudomonadati</taxon>
        <taxon>Pseudomonadota</taxon>
        <taxon>Betaproteobacteria</taxon>
        <taxon>Rhodocyclales</taxon>
        <taxon>Azonexaceae</taxon>
        <taxon>Dechloromonas</taxon>
    </lineage>
</organism>
<evidence type="ECO:0000256" key="1">
    <source>
        <dbReference type="SAM" id="SignalP"/>
    </source>
</evidence>
<dbReference type="Proteomes" id="UP001165384">
    <property type="component" value="Unassembled WGS sequence"/>
</dbReference>
<reference evidence="2" key="1">
    <citation type="submission" date="2022-01" db="EMBL/GenBank/DDBJ databases">
        <authorList>
            <person name="Jo J.-H."/>
            <person name="Im W.-T."/>
        </authorList>
    </citation>
    <scope>NUCLEOTIDE SEQUENCE</scope>
    <source>
        <strain evidence="2">XY25</strain>
    </source>
</reference>
<dbReference type="EMBL" id="JAKLTN010000002">
    <property type="protein sequence ID" value="MCG2578155.1"/>
    <property type="molecule type" value="Genomic_DNA"/>
</dbReference>
<sequence length="145" mass="16327">MPIRRLLLLCMTSWLLLQPAAEVRAELVVVVNARCGVAAMTRNEVINAFFGRSRQYFNGVETQPVDMVDTHPDRARFYDALVGKELSEVNAYWSRQVFSGRLQPPVKVGTPEEVLKWVVSHPGGIGFVELSKADARVRVVYELPK</sequence>
<name>A0ABS9K4T2_9RHOO</name>
<evidence type="ECO:0008006" key="4">
    <source>
        <dbReference type="Google" id="ProtNLM"/>
    </source>
</evidence>
<evidence type="ECO:0000313" key="2">
    <source>
        <dbReference type="EMBL" id="MCG2578155.1"/>
    </source>
</evidence>
<dbReference type="RefSeq" id="WP_275711483.1">
    <property type="nucleotide sequence ID" value="NZ_JAKLTN010000002.1"/>
</dbReference>
<gene>
    <name evidence="2" type="ORF">LZ012_14260</name>
</gene>